<dbReference type="InterPro" id="IPR041999">
    <property type="entry name" value="Sortase_D_1"/>
</dbReference>
<dbReference type="NCBIfam" id="TIGR01076">
    <property type="entry name" value="sortase_fam"/>
    <property type="match status" value="1"/>
</dbReference>
<dbReference type="EMBL" id="JAKUDL010000002">
    <property type="protein sequence ID" value="MCH4294457.1"/>
    <property type="molecule type" value="Genomic_DNA"/>
</dbReference>
<dbReference type="RefSeq" id="WP_240590792.1">
    <property type="nucleotide sequence ID" value="NZ_JAKUDL010000002.1"/>
</dbReference>
<dbReference type="Gene3D" id="2.40.260.10">
    <property type="entry name" value="Sortase"/>
    <property type="match status" value="1"/>
</dbReference>
<keyword evidence="4" id="KW-1185">Reference proteome</keyword>
<dbReference type="AlphaFoldDB" id="A0AAJ1F0E0"/>
<feature type="compositionally biased region" description="Polar residues" evidence="2">
    <location>
        <begin position="67"/>
        <end position="90"/>
    </location>
</feature>
<keyword evidence="1" id="KW-0378">Hydrolase</keyword>
<dbReference type="Pfam" id="PF04203">
    <property type="entry name" value="Sortase"/>
    <property type="match status" value="1"/>
</dbReference>
<evidence type="ECO:0000313" key="3">
    <source>
        <dbReference type="EMBL" id="MCH4294457.1"/>
    </source>
</evidence>
<comment type="caution">
    <text evidence="3">The sequence shown here is derived from an EMBL/GenBank/DDBJ whole genome shotgun (WGS) entry which is preliminary data.</text>
</comment>
<dbReference type="Proteomes" id="UP001297581">
    <property type="component" value="Unassembled WGS sequence"/>
</dbReference>
<dbReference type="InterPro" id="IPR023365">
    <property type="entry name" value="Sortase_dom-sf"/>
</dbReference>
<dbReference type="InterPro" id="IPR005754">
    <property type="entry name" value="Sortase"/>
</dbReference>
<proteinExistence type="predicted"/>
<reference evidence="3 4" key="1">
    <citation type="submission" date="2022-02" db="EMBL/GenBank/DDBJ databases">
        <title>The genome sequence of Shewanella sp. 3B26.</title>
        <authorList>
            <person name="Du J."/>
        </authorList>
    </citation>
    <scope>NUCLEOTIDE SEQUENCE [LARGE SCALE GENOMIC DNA]</scope>
    <source>
        <strain evidence="3 4">3B26</strain>
    </source>
</reference>
<dbReference type="PROSITE" id="PS51257">
    <property type="entry name" value="PROKAR_LIPOPROTEIN"/>
    <property type="match status" value="1"/>
</dbReference>
<sequence length="272" mass="29173">MTARKNGSDILTNKLPLLLNLAGIGCLLVFGAAKLHQAVAGESALDEVNARLAAMQTLPDVEAKASVSETPTELETWAQRTRQPESLSETASSGLALSSKPLSAAPSVKPPDMTDWSAARKKGYAEPSQSSATSLAMPPALIGKIRIDDIDVEAALFDGDSELNLNKGVARVSHTAGLGEQGNLVIAGHRDSFFRKLGQLKKGASIEVMSVDGQLHRYQMTDSWIVTPEDTWVMAPVSSDVLTLITCYPFYFVGSAPQRYIVRAKKVSPHQQ</sequence>
<dbReference type="CDD" id="cd05828">
    <property type="entry name" value="Sortase_D_1"/>
    <property type="match status" value="1"/>
</dbReference>
<accession>A0AAJ1F0E0</accession>
<protein>
    <submittedName>
        <fullName evidence="3">Class D sortase</fullName>
    </submittedName>
</protein>
<feature type="compositionally biased region" description="Low complexity" evidence="2">
    <location>
        <begin position="91"/>
        <end position="111"/>
    </location>
</feature>
<evidence type="ECO:0000256" key="2">
    <source>
        <dbReference type="SAM" id="MobiDB-lite"/>
    </source>
</evidence>
<feature type="region of interest" description="Disordered" evidence="2">
    <location>
        <begin position="61"/>
        <end position="132"/>
    </location>
</feature>
<evidence type="ECO:0000256" key="1">
    <source>
        <dbReference type="ARBA" id="ARBA00022801"/>
    </source>
</evidence>
<name>A0AAJ1F0E0_9GAMM</name>
<dbReference type="GO" id="GO:0016787">
    <property type="term" value="F:hydrolase activity"/>
    <property type="evidence" value="ECO:0007669"/>
    <property type="project" value="UniProtKB-KW"/>
</dbReference>
<gene>
    <name evidence="3" type="ORF">MJ923_09100</name>
</gene>
<evidence type="ECO:0000313" key="4">
    <source>
        <dbReference type="Proteomes" id="UP001297581"/>
    </source>
</evidence>
<organism evidence="3 4">
    <name type="scientific">Shewanella zhuhaiensis</name>
    <dbReference type="NCBI Taxonomy" id="2919576"/>
    <lineage>
        <taxon>Bacteria</taxon>
        <taxon>Pseudomonadati</taxon>
        <taxon>Pseudomonadota</taxon>
        <taxon>Gammaproteobacteria</taxon>
        <taxon>Alteromonadales</taxon>
        <taxon>Shewanellaceae</taxon>
        <taxon>Shewanella</taxon>
    </lineage>
</organism>
<dbReference type="SUPFAM" id="SSF63817">
    <property type="entry name" value="Sortase"/>
    <property type="match status" value="1"/>
</dbReference>